<reference evidence="1" key="1">
    <citation type="journal article" name="DNA Res.">
        <title>The physiological potential of anammox bacteria as revealed by their core genome structure.</title>
        <authorList>
            <person name="Okubo T."/>
            <person name="Toyoda A."/>
            <person name="Fukuhara K."/>
            <person name="Uchiyama I."/>
            <person name="Harigaya Y."/>
            <person name="Kuroiwa M."/>
            <person name="Suzuki T."/>
            <person name="Murakami Y."/>
            <person name="Suwa Y."/>
            <person name="Takami H."/>
        </authorList>
    </citation>
    <scope>NUCLEOTIDE SEQUENCE</scope>
    <source>
        <strain evidence="1">317325-2</strain>
    </source>
</reference>
<dbReference type="EMBL" id="AP021858">
    <property type="protein sequence ID" value="BBO23028.1"/>
    <property type="molecule type" value="Genomic_DNA"/>
</dbReference>
<proteinExistence type="predicted"/>
<dbReference type="Proteomes" id="UP000662873">
    <property type="component" value="Chromosome"/>
</dbReference>
<dbReference type="KEGG" id="npy:NPRO_06230"/>
<evidence type="ECO:0000313" key="2">
    <source>
        <dbReference type="Proteomes" id="UP000662873"/>
    </source>
</evidence>
<organism evidence="1 2">
    <name type="scientific">Candidatus Nitrosymbiomonas proteolyticus</name>
    <dbReference type="NCBI Taxonomy" id="2608984"/>
    <lineage>
        <taxon>Bacteria</taxon>
        <taxon>Bacillati</taxon>
        <taxon>Armatimonadota</taxon>
        <taxon>Armatimonadota incertae sedis</taxon>
        <taxon>Candidatus Nitrosymbiomonas</taxon>
    </lineage>
</organism>
<name>A0A809R8Q3_9BACT</name>
<evidence type="ECO:0000313" key="1">
    <source>
        <dbReference type="EMBL" id="BBO23028.1"/>
    </source>
</evidence>
<gene>
    <name evidence="1" type="ORF">NPRO_06230</name>
</gene>
<sequence>MDTYETWVDLAPGVNDLEFVRAVETYLGYLRGLGHLEAFRIRRRKLGFGPPDLGEFNISMEFHDLAQMDEAFLRVARRDPEVESLHAAVFSRVRGFRSALYRDFPDPVREGR</sequence>
<accession>A0A809R8Q3</accession>
<dbReference type="AlphaFoldDB" id="A0A809R8Q3"/>
<dbReference type="Pfam" id="PF20319">
    <property type="entry name" value="DUF6614"/>
    <property type="match status" value="1"/>
</dbReference>
<protein>
    <submittedName>
        <fullName evidence="1">Uncharacterized protein</fullName>
    </submittedName>
</protein>
<dbReference type="InterPro" id="IPR046722">
    <property type="entry name" value="DUF6614"/>
</dbReference>